<dbReference type="GO" id="GO:0044716">
    <property type="term" value="F:8-oxo-GDP phosphatase activity"/>
    <property type="evidence" value="ECO:0007669"/>
    <property type="project" value="TreeGrafter"/>
</dbReference>
<organism evidence="19 20">
    <name type="scientific">Qipengyuania aquimaris</name>
    <dbReference type="NCBI Taxonomy" id="255984"/>
    <lineage>
        <taxon>Bacteria</taxon>
        <taxon>Pseudomonadati</taxon>
        <taxon>Pseudomonadota</taxon>
        <taxon>Alphaproteobacteria</taxon>
        <taxon>Sphingomonadales</taxon>
        <taxon>Erythrobacteraceae</taxon>
        <taxon>Qipengyuania</taxon>
    </lineage>
</organism>
<dbReference type="PROSITE" id="PS00893">
    <property type="entry name" value="NUDIX_BOX"/>
    <property type="match status" value="1"/>
</dbReference>
<evidence type="ECO:0000256" key="9">
    <source>
        <dbReference type="ARBA" id="ARBA00023204"/>
    </source>
</evidence>
<evidence type="ECO:0000256" key="8">
    <source>
        <dbReference type="ARBA" id="ARBA00022842"/>
    </source>
</evidence>
<dbReference type="EMBL" id="JAHVKP010000001">
    <property type="protein sequence ID" value="MBY6218026.1"/>
    <property type="molecule type" value="Genomic_DNA"/>
</dbReference>
<evidence type="ECO:0000256" key="3">
    <source>
        <dbReference type="ARBA" id="ARBA00022457"/>
    </source>
</evidence>
<evidence type="ECO:0000259" key="18">
    <source>
        <dbReference type="PROSITE" id="PS51462"/>
    </source>
</evidence>
<keyword evidence="9" id="KW-0234">DNA repair</keyword>
<feature type="domain" description="Nudix hydrolase" evidence="18">
    <location>
        <begin position="5"/>
        <end position="136"/>
    </location>
</feature>
<keyword evidence="3" id="KW-0515">Mutator protein</keyword>
<dbReference type="CDD" id="cd03425">
    <property type="entry name" value="NUDIX_MutT_NudA_like"/>
    <property type="match status" value="1"/>
</dbReference>
<evidence type="ECO:0000256" key="6">
    <source>
        <dbReference type="ARBA" id="ARBA00022763"/>
    </source>
</evidence>
<dbReference type="GO" id="GO:0006260">
    <property type="term" value="P:DNA replication"/>
    <property type="evidence" value="ECO:0007669"/>
    <property type="project" value="UniProtKB-KW"/>
</dbReference>
<evidence type="ECO:0000313" key="19">
    <source>
        <dbReference type="EMBL" id="MBY6218026.1"/>
    </source>
</evidence>
<dbReference type="GO" id="GO:0006281">
    <property type="term" value="P:DNA repair"/>
    <property type="evidence" value="ECO:0007669"/>
    <property type="project" value="UniProtKB-KW"/>
</dbReference>
<dbReference type="PANTHER" id="PTHR47707:SF1">
    <property type="entry name" value="NUDIX HYDROLASE FAMILY PROTEIN"/>
    <property type="match status" value="1"/>
</dbReference>
<evidence type="ECO:0000256" key="1">
    <source>
        <dbReference type="ARBA" id="ARBA00001946"/>
    </source>
</evidence>
<dbReference type="Proteomes" id="UP000824927">
    <property type="component" value="Unassembled WGS sequence"/>
</dbReference>
<evidence type="ECO:0000256" key="2">
    <source>
        <dbReference type="ARBA" id="ARBA00005582"/>
    </source>
</evidence>
<keyword evidence="7 17" id="KW-0378">Hydrolase</keyword>
<keyword evidence="4" id="KW-0235">DNA replication</keyword>
<dbReference type="SUPFAM" id="SSF55811">
    <property type="entry name" value="Nudix"/>
    <property type="match status" value="1"/>
</dbReference>
<dbReference type="InterPro" id="IPR020084">
    <property type="entry name" value="NUDIX_hydrolase_CS"/>
</dbReference>
<keyword evidence="5" id="KW-0479">Metal-binding</keyword>
<dbReference type="PROSITE" id="PS51462">
    <property type="entry name" value="NUDIX"/>
    <property type="match status" value="1"/>
</dbReference>
<dbReference type="InterPro" id="IPR020476">
    <property type="entry name" value="Nudix_hydrolase"/>
</dbReference>
<dbReference type="GO" id="GO:0008413">
    <property type="term" value="F:8-oxo-7,8-dihydroguanosine triphosphate pyrophosphatase activity"/>
    <property type="evidence" value="ECO:0007669"/>
    <property type="project" value="TreeGrafter"/>
</dbReference>
<evidence type="ECO:0000256" key="7">
    <source>
        <dbReference type="ARBA" id="ARBA00022801"/>
    </source>
</evidence>
<evidence type="ECO:0000313" key="20">
    <source>
        <dbReference type="Proteomes" id="UP000824927"/>
    </source>
</evidence>
<dbReference type="GO" id="GO:0046872">
    <property type="term" value="F:metal ion binding"/>
    <property type="evidence" value="ECO:0007669"/>
    <property type="project" value="UniProtKB-KW"/>
</dbReference>
<dbReference type="AlphaFoldDB" id="A0A9Q3S0W8"/>
<comment type="caution">
    <text evidence="19">The sequence shown here is derived from an EMBL/GenBank/DDBJ whole genome shotgun (WGS) entry which is preliminary data.</text>
</comment>
<comment type="cofactor">
    <cofactor evidence="1">
        <name>Mg(2+)</name>
        <dbReference type="ChEBI" id="CHEBI:18420"/>
    </cofactor>
</comment>
<dbReference type="InterPro" id="IPR015797">
    <property type="entry name" value="NUDIX_hydrolase-like_dom_sf"/>
</dbReference>
<dbReference type="InterPro" id="IPR000086">
    <property type="entry name" value="NUDIX_hydrolase_dom"/>
</dbReference>
<name>A0A9Q3S0W8_9SPHN</name>
<dbReference type="InterPro" id="IPR047127">
    <property type="entry name" value="MutT-like"/>
</dbReference>
<evidence type="ECO:0000256" key="11">
    <source>
        <dbReference type="ARBA" id="ARBA00036904"/>
    </source>
</evidence>
<keyword evidence="8" id="KW-0460">Magnesium</keyword>
<evidence type="ECO:0000256" key="13">
    <source>
        <dbReference type="ARBA" id="ARBA00040794"/>
    </source>
</evidence>
<evidence type="ECO:0000256" key="14">
    <source>
        <dbReference type="ARBA" id="ARBA00041592"/>
    </source>
</evidence>
<dbReference type="Gene3D" id="3.90.79.10">
    <property type="entry name" value="Nucleoside Triphosphate Pyrophosphohydrolase"/>
    <property type="match status" value="1"/>
</dbReference>
<comment type="similarity">
    <text evidence="2 17">Belongs to the Nudix hydrolase family.</text>
</comment>
<proteinExistence type="inferred from homology"/>
<accession>A0A9Q3S0W8</accession>
<reference evidence="19" key="1">
    <citation type="submission" date="2021-06" db="EMBL/GenBank/DDBJ databases">
        <title>50 bacteria genomes isolated from Dapeng, Shenzhen, China.</title>
        <authorList>
            <person name="Zheng W."/>
            <person name="Yu S."/>
            <person name="Huang Y."/>
        </authorList>
    </citation>
    <scope>NUCLEOTIDE SEQUENCE</scope>
    <source>
        <strain evidence="19">DP4N28-2</strain>
    </source>
</reference>
<dbReference type="EC" id="3.6.1.55" evidence="12"/>
<evidence type="ECO:0000256" key="16">
    <source>
        <dbReference type="ARBA" id="ARBA00042798"/>
    </source>
</evidence>
<dbReference type="Pfam" id="PF00293">
    <property type="entry name" value="NUDIX"/>
    <property type="match status" value="1"/>
</dbReference>
<evidence type="ECO:0000256" key="5">
    <source>
        <dbReference type="ARBA" id="ARBA00022723"/>
    </source>
</evidence>
<comment type="catalytic activity">
    <reaction evidence="11">
        <text>8-oxo-GTP + H2O = 8-oxo-GMP + diphosphate + H(+)</text>
        <dbReference type="Rhea" id="RHEA:67616"/>
        <dbReference type="ChEBI" id="CHEBI:15377"/>
        <dbReference type="ChEBI" id="CHEBI:15378"/>
        <dbReference type="ChEBI" id="CHEBI:33019"/>
        <dbReference type="ChEBI" id="CHEBI:143553"/>
        <dbReference type="ChEBI" id="CHEBI:145694"/>
    </reaction>
</comment>
<dbReference type="GO" id="GO:0035539">
    <property type="term" value="F:8-oxo-7,8-dihydrodeoxyguanosine triphosphate pyrophosphatase activity"/>
    <property type="evidence" value="ECO:0007669"/>
    <property type="project" value="UniProtKB-EC"/>
</dbReference>
<gene>
    <name evidence="19" type="ORF">KUV31_06680</name>
</gene>
<evidence type="ECO:0000256" key="15">
    <source>
        <dbReference type="ARBA" id="ARBA00041979"/>
    </source>
</evidence>
<dbReference type="PANTHER" id="PTHR47707">
    <property type="entry name" value="8-OXO-DGTP DIPHOSPHATASE"/>
    <property type="match status" value="1"/>
</dbReference>
<protein>
    <recommendedName>
        <fullName evidence="13">8-oxo-dGTP diphosphatase</fullName>
        <ecNumber evidence="12">3.6.1.55</ecNumber>
    </recommendedName>
    <alternativeName>
        <fullName evidence="16">7,8-dihydro-8-oxoguanine-triphosphatase</fullName>
    </alternativeName>
    <alternativeName>
        <fullName evidence="15">Mutator protein MutT</fullName>
    </alternativeName>
    <alternativeName>
        <fullName evidence="14">dGTP pyrophosphohydrolase</fullName>
    </alternativeName>
</protein>
<keyword evidence="6" id="KW-0227">DNA damage</keyword>
<evidence type="ECO:0000256" key="10">
    <source>
        <dbReference type="ARBA" id="ARBA00035861"/>
    </source>
</evidence>
<evidence type="ECO:0000256" key="4">
    <source>
        <dbReference type="ARBA" id="ARBA00022705"/>
    </source>
</evidence>
<dbReference type="PRINTS" id="PR00502">
    <property type="entry name" value="NUDIXFAMILY"/>
</dbReference>
<evidence type="ECO:0000256" key="17">
    <source>
        <dbReference type="RuleBase" id="RU003476"/>
    </source>
</evidence>
<comment type="catalytic activity">
    <reaction evidence="10">
        <text>8-oxo-dGTP + H2O = 8-oxo-dGMP + diphosphate + H(+)</text>
        <dbReference type="Rhea" id="RHEA:31575"/>
        <dbReference type="ChEBI" id="CHEBI:15377"/>
        <dbReference type="ChEBI" id="CHEBI:15378"/>
        <dbReference type="ChEBI" id="CHEBI:33019"/>
        <dbReference type="ChEBI" id="CHEBI:63224"/>
        <dbReference type="ChEBI" id="CHEBI:77896"/>
        <dbReference type="EC" id="3.6.1.55"/>
    </reaction>
</comment>
<sequence>MQNIPTTTLVVALALEDGAGRWLMHRRPDHKHHGGLWEFPGGKVESYETPVNALVREISEELGIIIRPGDLMPAGFAQEDENARERPIVILLYTCTRWEGEPAALEGGAVDWFTPDAIAELAKPPLDVELAAGLMQKKAD</sequence>
<dbReference type="GO" id="GO:0044715">
    <property type="term" value="F:8-oxo-dGDP phosphatase activity"/>
    <property type="evidence" value="ECO:0007669"/>
    <property type="project" value="TreeGrafter"/>
</dbReference>
<evidence type="ECO:0000256" key="12">
    <source>
        <dbReference type="ARBA" id="ARBA00038905"/>
    </source>
</evidence>